<dbReference type="Proteomes" id="UP000326857">
    <property type="component" value="Unassembled WGS sequence"/>
</dbReference>
<evidence type="ECO:0000256" key="3">
    <source>
        <dbReference type="ARBA" id="ARBA00023125"/>
    </source>
</evidence>
<name>A0A5E7YUG5_9SPHN</name>
<dbReference type="SUPFAM" id="SSF53850">
    <property type="entry name" value="Periplasmic binding protein-like II"/>
    <property type="match status" value="1"/>
</dbReference>
<dbReference type="PANTHER" id="PTHR30346:SF28">
    <property type="entry name" value="HTH-TYPE TRANSCRIPTIONAL REGULATOR CYNR"/>
    <property type="match status" value="1"/>
</dbReference>
<evidence type="ECO:0000313" key="7">
    <source>
        <dbReference type="Proteomes" id="UP000326857"/>
    </source>
</evidence>
<dbReference type="CDD" id="cd05466">
    <property type="entry name" value="PBP2_LTTR_substrate"/>
    <property type="match status" value="1"/>
</dbReference>
<dbReference type="GO" id="GO:0032993">
    <property type="term" value="C:protein-DNA complex"/>
    <property type="evidence" value="ECO:0007669"/>
    <property type="project" value="TreeGrafter"/>
</dbReference>
<dbReference type="EMBL" id="CABVLI010000033">
    <property type="protein sequence ID" value="VVT08828.1"/>
    <property type="molecule type" value="Genomic_DNA"/>
</dbReference>
<accession>A0A5E7YUG5</accession>
<evidence type="ECO:0000259" key="5">
    <source>
        <dbReference type="PROSITE" id="PS50931"/>
    </source>
</evidence>
<dbReference type="InterPro" id="IPR036388">
    <property type="entry name" value="WH-like_DNA-bd_sf"/>
</dbReference>
<dbReference type="PROSITE" id="PS50931">
    <property type="entry name" value="HTH_LYSR"/>
    <property type="match status" value="1"/>
</dbReference>
<dbReference type="InterPro" id="IPR005119">
    <property type="entry name" value="LysR_subst-bd"/>
</dbReference>
<evidence type="ECO:0000313" key="6">
    <source>
        <dbReference type="EMBL" id="VVT08828.1"/>
    </source>
</evidence>
<dbReference type="Gene3D" id="1.10.10.10">
    <property type="entry name" value="Winged helix-like DNA-binding domain superfamily/Winged helix DNA-binding domain"/>
    <property type="match status" value="1"/>
</dbReference>
<proteinExistence type="inferred from homology"/>
<gene>
    <name evidence="6" type="ORF">SPHINGO391_390233</name>
</gene>
<evidence type="ECO:0000256" key="4">
    <source>
        <dbReference type="ARBA" id="ARBA00023163"/>
    </source>
</evidence>
<dbReference type="Pfam" id="PF00126">
    <property type="entry name" value="HTH_1"/>
    <property type="match status" value="1"/>
</dbReference>
<sequence>MKAMIDRYHLRYFLSVIDTGNFSRAAAACNVSQPTLSVGIAKLETALGHPLFNRTNRRVALTDAGARLVSHARTIEATFAAAEREVIGTPTQQTLRLGVLATTPRRWIEDFLREHRSRGAGNQIEIVEGKERDLRERLARGRIDVALMLLRDGDDYASQRLFTEGYSLALGTAHPLAGRDVIRVEELGNDPMIVRRHCELLPETSRFFTTRGVRPVFASRTTSDDKALSYVRAGLGVTVMPDCFGEPGVVRAHLEGFDFTRDIGLVFAPHADPQELAQSPTIVALVTAVGPDEIA</sequence>
<protein>
    <submittedName>
        <fullName evidence="6">LysR family transcriptional regulator</fullName>
    </submittedName>
</protein>
<dbReference type="InterPro" id="IPR000847">
    <property type="entry name" value="LysR_HTH_N"/>
</dbReference>
<dbReference type="GO" id="GO:0003700">
    <property type="term" value="F:DNA-binding transcription factor activity"/>
    <property type="evidence" value="ECO:0007669"/>
    <property type="project" value="InterPro"/>
</dbReference>
<dbReference type="AlphaFoldDB" id="A0A5E7YUG5"/>
<keyword evidence="3" id="KW-0238">DNA-binding</keyword>
<dbReference type="PANTHER" id="PTHR30346">
    <property type="entry name" value="TRANSCRIPTIONAL DUAL REGULATOR HCAR-RELATED"/>
    <property type="match status" value="1"/>
</dbReference>
<evidence type="ECO:0000256" key="1">
    <source>
        <dbReference type="ARBA" id="ARBA00009437"/>
    </source>
</evidence>
<dbReference type="SUPFAM" id="SSF46785">
    <property type="entry name" value="Winged helix' DNA-binding domain"/>
    <property type="match status" value="1"/>
</dbReference>
<reference evidence="6 7" key="1">
    <citation type="submission" date="2019-09" db="EMBL/GenBank/DDBJ databases">
        <authorList>
            <person name="Dittami M. S."/>
        </authorList>
    </citation>
    <scope>NUCLEOTIDE SEQUENCE [LARGE SCALE GENOMIC DNA]</scope>
    <source>
        <strain evidence="6">SPHINGO391</strain>
    </source>
</reference>
<organism evidence="6 7">
    <name type="scientific">Sphingomonas aurantiaca</name>
    <dbReference type="NCBI Taxonomy" id="185949"/>
    <lineage>
        <taxon>Bacteria</taxon>
        <taxon>Pseudomonadati</taxon>
        <taxon>Pseudomonadota</taxon>
        <taxon>Alphaproteobacteria</taxon>
        <taxon>Sphingomonadales</taxon>
        <taxon>Sphingomonadaceae</taxon>
        <taxon>Sphingomonas</taxon>
    </lineage>
</organism>
<dbReference type="InterPro" id="IPR036390">
    <property type="entry name" value="WH_DNA-bd_sf"/>
</dbReference>
<feature type="domain" description="HTH lysR-type" evidence="5">
    <location>
        <begin position="5"/>
        <end position="62"/>
    </location>
</feature>
<dbReference type="Gene3D" id="3.40.190.10">
    <property type="entry name" value="Periplasmic binding protein-like II"/>
    <property type="match status" value="2"/>
</dbReference>
<dbReference type="Pfam" id="PF03466">
    <property type="entry name" value="LysR_substrate"/>
    <property type="match status" value="1"/>
</dbReference>
<keyword evidence="4" id="KW-0804">Transcription</keyword>
<dbReference type="GO" id="GO:0003677">
    <property type="term" value="F:DNA binding"/>
    <property type="evidence" value="ECO:0007669"/>
    <property type="project" value="UniProtKB-KW"/>
</dbReference>
<dbReference type="PRINTS" id="PR00039">
    <property type="entry name" value="HTHLYSR"/>
</dbReference>
<evidence type="ECO:0000256" key="2">
    <source>
        <dbReference type="ARBA" id="ARBA00023015"/>
    </source>
</evidence>
<comment type="similarity">
    <text evidence="1">Belongs to the LysR transcriptional regulatory family.</text>
</comment>
<dbReference type="FunFam" id="1.10.10.10:FF:000001">
    <property type="entry name" value="LysR family transcriptional regulator"/>
    <property type="match status" value="1"/>
</dbReference>
<keyword evidence="2" id="KW-0805">Transcription regulation</keyword>